<dbReference type="Proteomes" id="UP000327085">
    <property type="component" value="Chromosome 4"/>
</dbReference>
<accession>A0A5E4FGB2</accession>
<name>A0A5E4FGB2_PRUDU</name>
<dbReference type="AlphaFoldDB" id="A0A5E4FGB2"/>
<dbReference type="EMBL" id="CABIKO010000117">
    <property type="protein sequence ID" value="VVA27174.1"/>
    <property type="molecule type" value="Genomic_DNA"/>
</dbReference>
<reference evidence="2" key="1">
    <citation type="journal article" date="2020" name="Plant J.">
        <title>Transposons played a major role in the diversification between the closely related almond and peach genomes: results from the almond genome sequence.</title>
        <authorList>
            <person name="Alioto T."/>
            <person name="Alexiou K.G."/>
            <person name="Bardil A."/>
            <person name="Barteri F."/>
            <person name="Castanera R."/>
            <person name="Cruz F."/>
            <person name="Dhingra A."/>
            <person name="Duval H."/>
            <person name="Fernandez I Marti A."/>
            <person name="Frias L."/>
            <person name="Galan B."/>
            <person name="Garcia J.L."/>
            <person name="Howad W."/>
            <person name="Gomez-Garrido J."/>
            <person name="Gut M."/>
            <person name="Julca I."/>
            <person name="Morata J."/>
            <person name="Puigdomenech P."/>
            <person name="Ribeca P."/>
            <person name="Rubio Cabetas M.J."/>
            <person name="Vlasova A."/>
            <person name="Wirthensohn M."/>
            <person name="Garcia-Mas J."/>
            <person name="Gabaldon T."/>
            <person name="Casacuberta J.M."/>
            <person name="Arus P."/>
        </authorList>
    </citation>
    <scope>NUCLEOTIDE SEQUENCE [LARGE SCALE GENOMIC DNA]</scope>
    <source>
        <strain evidence="2">cv. Texas</strain>
    </source>
</reference>
<dbReference type="InParanoid" id="A0A5E4FGB2"/>
<gene>
    <name evidence="1" type="ORF">ALMOND_2B010176</name>
</gene>
<protein>
    <submittedName>
        <fullName evidence="1">PREDICTED: PRUPE_4G265700</fullName>
    </submittedName>
</protein>
<proteinExistence type="predicted"/>
<dbReference type="Gramene" id="VVA27174">
    <property type="protein sequence ID" value="VVA27174"/>
    <property type="gene ID" value="Prudul26B010176"/>
</dbReference>
<sequence>MEPIDLDPLVSMNVGSANAISKTTATAIDDVSFGKGVLFVVHPNLENHFVHINLIAKLMHNLLVPLLHLSPNPVCNLVHLVLLVLVELGHEPLPCVWVRQNNWGVEDYESMIVIRTA</sequence>
<organism evidence="1 2">
    <name type="scientific">Prunus dulcis</name>
    <name type="common">Almond</name>
    <name type="synonym">Amygdalus dulcis</name>
    <dbReference type="NCBI Taxonomy" id="3755"/>
    <lineage>
        <taxon>Eukaryota</taxon>
        <taxon>Viridiplantae</taxon>
        <taxon>Streptophyta</taxon>
        <taxon>Embryophyta</taxon>
        <taxon>Tracheophyta</taxon>
        <taxon>Spermatophyta</taxon>
        <taxon>Magnoliopsida</taxon>
        <taxon>eudicotyledons</taxon>
        <taxon>Gunneridae</taxon>
        <taxon>Pentapetalae</taxon>
        <taxon>rosids</taxon>
        <taxon>fabids</taxon>
        <taxon>Rosales</taxon>
        <taxon>Rosaceae</taxon>
        <taxon>Amygdaloideae</taxon>
        <taxon>Amygdaleae</taxon>
        <taxon>Prunus</taxon>
    </lineage>
</organism>
<evidence type="ECO:0000313" key="1">
    <source>
        <dbReference type="EMBL" id="VVA27174.1"/>
    </source>
</evidence>
<evidence type="ECO:0000313" key="2">
    <source>
        <dbReference type="Proteomes" id="UP000327085"/>
    </source>
</evidence>